<keyword evidence="2" id="KW-1185">Reference proteome</keyword>
<protein>
    <submittedName>
        <fullName evidence="1">Uncharacterized protein</fullName>
    </submittedName>
</protein>
<gene>
    <name evidence="1" type="ORF">L6452_15581</name>
</gene>
<dbReference type="EMBL" id="CM042050">
    <property type="protein sequence ID" value="KAI3736049.1"/>
    <property type="molecule type" value="Genomic_DNA"/>
</dbReference>
<comment type="caution">
    <text evidence="1">The sequence shown here is derived from an EMBL/GenBank/DDBJ whole genome shotgun (WGS) entry which is preliminary data.</text>
</comment>
<accession>A0ACB9CNZ3</accession>
<sequence>MRYSGGDDGEPSEQNYNLRLFGSDIKVMDLKSSSKSATVLKEMKRVMQRNFCIYTKKTPFSNFNNLRVHTPCPNLLAFTANSQIRKSELSVIHVHLPKKEITM</sequence>
<reference evidence="1 2" key="2">
    <citation type="journal article" date="2022" name="Mol. Ecol. Resour.">
        <title>The genomes of chicory, endive, great burdock and yacon provide insights into Asteraceae paleo-polyploidization history and plant inulin production.</title>
        <authorList>
            <person name="Fan W."/>
            <person name="Wang S."/>
            <person name="Wang H."/>
            <person name="Wang A."/>
            <person name="Jiang F."/>
            <person name="Liu H."/>
            <person name="Zhao H."/>
            <person name="Xu D."/>
            <person name="Zhang Y."/>
        </authorList>
    </citation>
    <scope>NUCLEOTIDE SEQUENCE [LARGE SCALE GENOMIC DNA]</scope>
    <source>
        <strain evidence="2">cv. Niubang</strain>
    </source>
</reference>
<reference evidence="2" key="1">
    <citation type="journal article" date="2022" name="Mol. Ecol. Resour.">
        <title>The genomes of chicory, endive, great burdock and yacon provide insights into Asteraceae palaeo-polyploidization history and plant inulin production.</title>
        <authorList>
            <person name="Fan W."/>
            <person name="Wang S."/>
            <person name="Wang H."/>
            <person name="Wang A."/>
            <person name="Jiang F."/>
            <person name="Liu H."/>
            <person name="Zhao H."/>
            <person name="Xu D."/>
            <person name="Zhang Y."/>
        </authorList>
    </citation>
    <scope>NUCLEOTIDE SEQUENCE [LARGE SCALE GENOMIC DNA]</scope>
    <source>
        <strain evidence="2">cv. Niubang</strain>
    </source>
</reference>
<name>A0ACB9CNZ3_ARCLA</name>
<proteinExistence type="predicted"/>
<evidence type="ECO:0000313" key="1">
    <source>
        <dbReference type="EMBL" id="KAI3736049.1"/>
    </source>
</evidence>
<organism evidence="1 2">
    <name type="scientific">Arctium lappa</name>
    <name type="common">Greater burdock</name>
    <name type="synonym">Lappa major</name>
    <dbReference type="NCBI Taxonomy" id="4217"/>
    <lineage>
        <taxon>Eukaryota</taxon>
        <taxon>Viridiplantae</taxon>
        <taxon>Streptophyta</taxon>
        <taxon>Embryophyta</taxon>
        <taxon>Tracheophyta</taxon>
        <taxon>Spermatophyta</taxon>
        <taxon>Magnoliopsida</taxon>
        <taxon>eudicotyledons</taxon>
        <taxon>Gunneridae</taxon>
        <taxon>Pentapetalae</taxon>
        <taxon>asterids</taxon>
        <taxon>campanulids</taxon>
        <taxon>Asterales</taxon>
        <taxon>Asteraceae</taxon>
        <taxon>Carduoideae</taxon>
        <taxon>Cardueae</taxon>
        <taxon>Arctiinae</taxon>
        <taxon>Arctium</taxon>
    </lineage>
</organism>
<dbReference type="Proteomes" id="UP001055879">
    <property type="component" value="Linkage Group LG04"/>
</dbReference>
<evidence type="ECO:0000313" key="2">
    <source>
        <dbReference type="Proteomes" id="UP001055879"/>
    </source>
</evidence>